<accession>A0A1N6Z7P4</accession>
<keyword evidence="1" id="KW-0472">Membrane</keyword>
<keyword evidence="4" id="KW-1185">Reference proteome</keyword>
<reference evidence="4" key="1">
    <citation type="submission" date="2017-01" db="EMBL/GenBank/DDBJ databases">
        <authorList>
            <person name="Varghese N."/>
            <person name="Submissions S."/>
        </authorList>
    </citation>
    <scope>NUCLEOTIDE SEQUENCE [LARGE SCALE GENOMIC DNA]</scope>
    <source>
        <strain evidence="4">DSM 15366</strain>
    </source>
</reference>
<dbReference type="InterPro" id="IPR021309">
    <property type="entry name" value="YgaP-like_TM"/>
</dbReference>
<feature type="domain" description="Inner membrane protein YgaP-like transmembrane" evidence="2">
    <location>
        <begin position="43"/>
        <end position="108"/>
    </location>
</feature>
<evidence type="ECO:0000313" key="4">
    <source>
        <dbReference type="Proteomes" id="UP000186953"/>
    </source>
</evidence>
<gene>
    <name evidence="3" type="ORF">SAMN05421797_10871</name>
</gene>
<proteinExistence type="predicted"/>
<dbReference type="EMBL" id="FTMA01000008">
    <property type="protein sequence ID" value="SIR22882.1"/>
    <property type="molecule type" value="Genomic_DNA"/>
</dbReference>
<evidence type="ECO:0000259" key="2">
    <source>
        <dbReference type="Pfam" id="PF11127"/>
    </source>
</evidence>
<dbReference type="AlphaFoldDB" id="A0A1N6Z7P4"/>
<sequence>MSYATYLDYSTLVKAKIYQLDLLFNMSTKDCQHYRNLLKTSVMKKNMGTTDKFIRYIIAAVLLIAFFTGAVTGALGYIVLAVAGIFILTSFVSFCPLYTLIGANTCKIKK</sequence>
<evidence type="ECO:0000256" key="1">
    <source>
        <dbReference type="SAM" id="Phobius"/>
    </source>
</evidence>
<keyword evidence="1" id="KW-0812">Transmembrane</keyword>
<dbReference type="Proteomes" id="UP000186953">
    <property type="component" value="Unassembled WGS sequence"/>
</dbReference>
<name>A0A1N6Z7P4_9FLAO</name>
<feature type="transmembrane region" description="Helical" evidence="1">
    <location>
        <begin position="77"/>
        <end position="101"/>
    </location>
</feature>
<organism evidence="3 4">
    <name type="scientific">Maribacter ulvicola</name>
    <dbReference type="NCBI Taxonomy" id="228959"/>
    <lineage>
        <taxon>Bacteria</taxon>
        <taxon>Pseudomonadati</taxon>
        <taxon>Bacteroidota</taxon>
        <taxon>Flavobacteriia</taxon>
        <taxon>Flavobacteriales</taxon>
        <taxon>Flavobacteriaceae</taxon>
        <taxon>Maribacter</taxon>
    </lineage>
</organism>
<evidence type="ECO:0000313" key="3">
    <source>
        <dbReference type="EMBL" id="SIR22882.1"/>
    </source>
</evidence>
<dbReference type="Pfam" id="PF11127">
    <property type="entry name" value="YgaP-like_TM"/>
    <property type="match status" value="1"/>
</dbReference>
<protein>
    <recommendedName>
        <fullName evidence="2">Inner membrane protein YgaP-like transmembrane domain-containing protein</fullName>
    </recommendedName>
</protein>
<feature type="transmembrane region" description="Helical" evidence="1">
    <location>
        <begin position="53"/>
        <end position="71"/>
    </location>
</feature>
<dbReference type="STRING" id="228959.SAMN05421797_10871"/>
<keyword evidence="1" id="KW-1133">Transmembrane helix</keyword>